<dbReference type="Pfam" id="PF06081">
    <property type="entry name" value="ArAE_1"/>
    <property type="match status" value="1"/>
</dbReference>
<evidence type="ECO:0000256" key="4">
    <source>
        <dbReference type="ARBA" id="ARBA00022989"/>
    </source>
</evidence>
<keyword evidence="4 6" id="KW-1133">Transmembrane helix</keyword>
<dbReference type="Proteomes" id="UP001589833">
    <property type="component" value="Unassembled WGS sequence"/>
</dbReference>
<evidence type="ECO:0000256" key="5">
    <source>
        <dbReference type="ARBA" id="ARBA00023136"/>
    </source>
</evidence>
<proteinExistence type="predicted"/>
<keyword evidence="3 6" id="KW-0812">Transmembrane</keyword>
<sequence length="354" mass="40614">MKDKKLKFFGARLMKTGIAVFITATICYYFDLPVVFAVIIAIATIEPTASDSIKKGMIRFPAALIGAGLAMTFTYWFGHSPITYTLAAVFTIYLCMGLKLEAGALIATITAVAMIPVTQDHYFLTFIERSGTTTIGLVVSTFVNFFIFPPRFSEEIKNRNDQLFTETATLLKKRADELILHKKAISKECQKEYKRITSELAKSFQLAHYQREEWKYHRHSISELRAFVYETKKLEQLQQIHYHLGHLITVHINDKEFIHSNQELLKQTVDSTVALMKTAGRQPTNDAHVANIKELDELFWHTNDGSHPSVKKYHHHFTTETIVLFVILSIHDVLEELEIVSKRIVEEKPRVYES</sequence>
<reference evidence="7 8" key="1">
    <citation type="submission" date="2024-09" db="EMBL/GenBank/DDBJ databases">
        <authorList>
            <person name="Sun Q."/>
            <person name="Mori K."/>
        </authorList>
    </citation>
    <scope>NUCLEOTIDE SEQUENCE [LARGE SCALE GENOMIC DNA]</scope>
    <source>
        <strain evidence="7 8">NCAIM B.02301</strain>
    </source>
</reference>
<evidence type="ECO:0000256" key="1">
    <source>
        <dbReference type="ARBA" id="ARBA00004651"/>
    </source>
</evidence>
<gene>
    <name evidence="7" type="ORF">ACFFH4_12005</name>
</gene>
<evidence type="ECO:0000256" key="3">
    <source>
        <dbReference type="ARBA" id="ARBA00022692"/>
    </source>
</evidence>
<comment type="caution">
    <text evidence="7">The sequence shown here is derived from an EMBL/GenBank/DDBJ whole genome shotgun (WGS) entry which is preliminary data.</text>
</comment>
<comment type="subcellular location">
    <subcellularLocation>
        <location evidence="1">Cell membrane</location>
        <topology evidence="1">Multi-pass membrane protein</topology>
    </subcellularLocation>
</comment>
<feature type="transmembrane region" description="Helical" evidence="6">
    <location>
        <begin position="20"/>
        <end position="45"/>
    </location>
</feature>
<dbReference type="EMBL" id="JBHLTR010000017">
    <property type="protein sequence ID" value="MFC0559772.1"/>
    <property type="molecule type" value="Genomic_DNA"/>
</dbReference>
<dbReference type="RefSeq" id="WP_273840890.1">
    <property type="nucleotide sequence ID" value="NZ_JAQQWT010000002.1"/>
</dbReference>
<feature type="transmembrane region" description="Helical" evidence="6">
    <location>
        <begin position="57"/>
        <end position="78"/>
    </location>
</feature>
<feature type="transmembrane region" description="Helical" evidence="6">
    <location>
        <begin position="135"/>
        <end position="152"/>
    </location>
</feature>
<keyword evidence="5 6" id="KW-0472">Membrane</keyword>
<evidence type="ECO:0000313" key="7">
    <source>
        <dbReference type="EMBL" id="MFC0559772.1"/>
    </source>
</evidence>
<evidence type="ECO:0000256" key="6">
    <source>
        <dbReference type="SAM" id="Phobius"/>
    </source>
</evidence>
<keyword evidence="8" id="KW-1185">Reference proteome</keyword>
<evidence type="ECO:0000313" key="8">
    <source>
        <dbReference type="Proteomes" id="UP001589833"/>
    </source>
</evidence>
<name>A0ABV6NG70_9BACI</name>
<evidence type="ECO:0000256" key="2">
    <source>
        <dbReference type="ARBA" id="ARBA00022475"/>
    </source>
</evidence>
<accession>A0ABV6NG70</accession>
<protein>
    <submittedName>
        <fullName evidence="7">Aromatic acid exporter family protein</fullName>
    </submittedName>
</protein>
<dbReference type="InterPro" id="IPR010343">
    <property type="entry name" value="ArAE_1"/>
</dbReference>
<feature type="transmembrane region" description="Helical" evidence="6">
    <location>
        <begin position="90"/>
        <end position="115"/>
    </location>
</feature>
<keyword evidence="2" id="KW-1003">Cell membrane</keyword>
<organism evidence="7 8">
    <name type="scientific">Halalkalibacter alkalisediminis</name>
    <dbReference type="NCBI Taxonomy" id="935616"/>
    <lineage>
        <taxon>Bacteria</taxon>
        <taxon>Bacillati</taxon>
        <taxon>Bacillota</taxon>
        <taxon>Bacilli</taxon>
        <taxon>Bacillales</taxon>
        <taxon>Bacillaceae</taxon>
        <taxon>Halalkalibacter</taxon>
    </lineage>
</organism>